<dbReference type="PANTHER" id="PTHR45947">
    <property type="entry name" value="SULFOQUINOVOSYL TRANSFERASE SQD2"/>
    <property type="match status" value="1"/>
</dbReference>
<gene>
    <name evidence="5" type="ORF">GCM10011509_35070</name>
</gene>
<proteinExistence type="predicted"/>
<dbReference type="SUPFAM" id="SSF53756">
    <property type="entry name" value="UDP-Glycosyltransferase/glycogen phosphorylase"/>
    <property type="match status" value="1"/>
</dbReference>
<protein>
    <recommendedName>
        <fullName evidence="1">D-inositol 3-phosphate glycosyltransferase</fullName>
    </recommendedName>
</protein>
<evidence type="ECO:0000313" key="5">
    <source>
        <dbReference type="EMBL" id="GGK83610.1"/>
    </source>
</evidence>
<keyword evidence="6" id="KW-1185">Reference proteome</keyword>
<dbReference type="Gene3D" id="3.40.50.2000">
    <property type="entry name" value="Glycogen Phosphorylase B"/>
    <property type="match status" value="2"/>
</dbReference>
<name>A0ABQ2FF23_9MICO</name>
<organism evidence="5 6">
    <name type="scientific">Ornithinimicrobium pekingense</name>
    <dbReference type="NCBI Taxonomy" id="384677"/>
    <lineage>
        <taxon>Bacteria</taxon>
        <taxon>Bacillati</taxon>
        <taxon>Actinomycetota</taxon>
        <taxon>Actinomycetes</taxon>
        <taxon>Micrococcales</taxon>
        <taxon>Ornithinimicrobiaceae</taxon>
        <taxon>Ornithinimicrobium</taxon>
    </lineage>
</organism>
<dbReference type="EMBL" id="BMLB01000009">
    <property type="protein sequence ID" value="GGK83610.1"/>
    <property type="molecule type" value="Genomic_DNA"/>
</dbReference>
<reference evidence="6" key="1">
    <citation type="journal article" date="2019" name="Int. J. Syst. Evol. Microbiol.">
        <title>The Global Catalogue of Microorganisms (GCM) 10K type strain sequencing project: providing services to taxonomists for standard genome sequencing and annotation.</title>
        <authorList>
            <consortium name="The Broad Institute Genomics Platform"/>
            <consortium name="The Broad Institute Genome Sequencing Center for Infectious Disease"/>
            <person name="Wu L."/>
            <person name="Ma J."/>
        </authorList>
    </citation>
    <scope>NUCLEOTIDE SEQUENCE [LARGE SCALE GENOMIC DNA]</scope>
    <source>
        <strain evidence="6">CGMCC 1.5362</strain>
    </source>
</reference>
<evidence type="ECO:0000313" key="6">
    <source>
        <dbReference type="Proteomes" id="UP000662111"/>
    </source>
</evidence>
<dbReference type="RefSeq" id="WP_084617050.1">
    <property type="nucleotide sequence ID" value="NZ_BMLB01000009.1"/>
</dbReference>
<sequence>MTRITYVCQWYSPEPVGIPPSIAQALRAQGHPLTVLTGVPNYPTGRVMPGHRALECRTEQVDGLTVRRTPLYPSHDESALRRILNYGSWALSATAFGQGALRTADVALVYSSPATAALPALAARMLWGTPYVLLIQDVWPDSIFASGFLGGRSGRVALKLVDRFVQWTYSKAEHVAVISPGMATLLESRGVPADKLSVVYNWVPEEDAGPSDENSAAAPHHETLQARVGVAPGVRTFLYAGNHGKAQALEALVRAFMDERTDDAHLVLLGSGITKEGLIALAGEHPRIHFLDPVDRSTAANLIGDANVSVVALADEPLFAVTMPSKVQTGFASGKPLLVIARGDAAAVVDQAAAGASAGPGDVEAIVKAIQTLTSLPALELDAMGSRGRQLYLSQMARAVGADRLSEILNGAGRRRRRKLTAQTQRERNFA</sequence>
<dbReference type="InterPro" id="IPR028098">
    <property type="entry name" value="Glyco_trans_4-like_N"/>
</dbReference>
<dbReference type="Proteomes" id="UP000662111">
    <property type="component" value="Unassembled WGS sequence"/>
</dbReference>
<feature type="domain" description="Glycosyltransferase subfamily 4-like N-terminal" evidence="4">
    <location>
        <begin position="22"/>
        <end position="202"/>
    </location>
</feature>
<evidence type="ECO:0000256" key="2">
    <source>
        <dbReference type="ARBA" id="ARBA00022676"/>
    </source>
</evidence>
<dbReference type="PANTHER" id="PTHR45947:SF3">
    <property type="entry name" value="SULFOQUINOVOSYL TRANSFERASE SQD2"/>
    <property type="match status" value="1"/>
</dbReference>
<evidence type="ECO:0000256" key="1">
    <source>
        <dbReference type="ARBA" id="ARBA00021292"/>
    </source>
</evidence>
<dbReference type="Pfam" id="PF13579">
    <property type="entry name" value="Glyco_trans_4_4"/>
    <property type="match status" value="1"/>
</dbReference>
<keyword evidence="2" id="KW-0328">Glycosyltransferase</keyword>
<evidence type="ECO:0000256" key="3">
    <source>
        <dbReference type="ARBA" id="ARBA00022679"/>
    </source>
</evidence>
<keyword evidence="3" id="KW-0808">Transferase</keyword>
<accession>A0ABQ2FF23</accession>
<comment type="caution">
    <text evidence="5">The sequence shown here is derived from an EMBL/GenBank/DDBJ whole genome shotgun (WGS) entry which is preliminary data.</text>
</comment>
<evidence type="ECO:0000259" key="4">
    <source>
        <dbReference type="Pfam" id="PF13579"/>
    </source>
</evidence>
<dbReference type="CDD" id="cd03794">
    <property type="entry name" value="GT4_WbuB-like"/>
    <property type="match status" value="1"/>
</dbReference>
<dbReference type="Pfam" id="PF13692">
    <property type="entry name" value="Glyco_trans_1_4"/>
    <property type="match status" value="1"/>
</dbReference>
<dbReference type="InterPro" id="IPR050194">
    <property type="entry name" value="Glycosyltransferase_grp1"/>
</dbReference>